<name>A0A6A4HZK2_9AGAR</name>
<evidence type="ECO:0000313" key="3">
    <source>
        <dbReference type="Proteomes" id="UP000799118"/>
    </source>
</evidence>
<accession>A0A6A4HZK2</accession>
<keyword evidence="1" id="KW-0802">TPR repeat</keyword>
<reference evidence="2" key="1">
    <citation type="journal article" date="2019" name="Environ. Microbiol.">
        <title>Fungal ecological strategies reflected in gene transcription - a case study of two litter decomposers.</title>
        <authorList>
            <person name="Barbi F."/>
            <person name="Kohler A."/>
            <person name="Barry K."/>
            <person name="Baskaran P."/>
            <person name="Daum C."/>
            <person name="Fauchery L."/>
            <person name="Ihrmark K."/>
            <person name="Kuo A."/>
            <person name="LaButti K."/>
            <person name="Lipzen A."/>
            <person name="Morin E."/>
            <person name="Grigoriev I.V."/>
            <person name="Henrissat B."/>
            <person name="Lindahl B."/>
            <person name="Martin F."/>
        </authorList>
    </citation>
    <scope>NUCLEOTIDE SEQUENCE</scope>
    <source>
        <strain evidence="2">JB14</strain>
    </source>
</reference>
<dbReference type="PANTHER" id="PTHR46423">
    <property type="entry name" value="RNA POLYMERASE II-ASSOCIATED PROTEIN 3"/>
    <property type="match status" value="1"/>
</dbReference>
<sequence>MANKKIGNAEELVDALFEDKQFTDLLSNAFWTGTLEDQRRCVGQQDGLQALREFSKAKGDALFREGKYTEALEQYSDALKPVEKAVTPDDAILYSNRSACRLKLKQQAIELDPSFSKAYARLATAQQELQEYHLSRLSWEMALQKLPKTNLTQPVLDRISEYTTGRDKAHDASIKHDYEVQTRILNTWKQTGSVDTDLPWIASAKEMKPRLVKDSKEGASTRRTCVEYLLRAHDDLAGAARALKDQDYMTALTLMSNAVLTDYRVVQLKDLYNMQDVGGKSGSLCNTWPADSTLDFIKDVALKRLETDGEGAWDTLRPALDVTVRAWICDAIFRDRYHENRIGSAELLTWALEMVQWGCEQWKDVREEVRGKIFETTFVRCVQKLYIESLSWELFASKPPRQKEIFEITTRLLSEFEAQPAPPGTDPVLLEVAYNQSKSQALRIQAYYYSSLGETTGEDYGTLQRLWFSGFPSQEHKNFALAAECYVKVAEGFPEDDENYAVFLGHAVRLTCGAMQSVARTTLQLSLLERVRLAIPKMEKIWTRSYMVTKYRDNHLNRVLEFEQDLVSQRI</sequence>
<dbReference type="Gene3D" id="1.25.40.10">
    <property type="entry name" value="Tetratricopeptide repeat domain"/>
    <property type="match status" value="1"/>
</dbReference>
<dbReference type="EMBL" id="ML769435">
    <property type="protein sequence ID" value="KAE9402377.1"/>
    <property type="molecule type" value="Genomic_DNA"/>
</dbReference>
<dbReference type="InterPro" id="IPR051966">
    <property type="entry name" value="RPAP3"/>
</dbReference>
<dbReference type="AlphaFoldDB" id="A0A6A4HZK2"/>
<dbReference type="GO" id="GO:0101031">
    <property type="term" value="C:protein folding chaperone complex"/>
    <property type="evidence" value="ECO:0007669"/>
    <property type="project" value="TreeGrafter"/>
</dbReference>
<gene>
    <name evidence="2" type="ORF">BT96DRAFT_918210</name>
</gene>
<proteinExistence type="predicted"/>
<organism evidence="2 3">
    <name type="scientific">Gymnopus androsaceus JB14</name>
    <dbReference type="NCBI Taxonomy" id="1447944"/>
    <lineage>
        <taxon>Eukaryota</taxon>
        <taxon>Fungi</taxon>
        <taxon>Dikarya</taxon>
        <taxon>Basidiomycota</taxon>
        <taxon>Agaricomycotina</taxon>
        <taxon>Agaricomycetes</taxon>
        <taxon>Agaricomycetidae</taxon>
        <taxon>Agaricales</taxon>
        <taxon>Marasmiineae</taxon>
        <taxon>Omphalotaceae</taxon>
        <taxon>Gymnopus</taxon>
    </lineage>
</organism>
<dbReference type="InterPro" id="IPR011990">
    <property type="entry name" value="TPR-like_helical_dom_sf"/>
</dbReference>
<evidence type="ECO:0000313" key="2">
    <source>
        <dbReference type="EMBL" id="KAE9402377.1"/>
    </source>
</evidence>
<keyword evidence="3" id="KW-1185">Reference proteome</keyword>
<dbReference type="Proteomes" id="UP000799118">
    <property type="component" value="Unassembled WGS sequence"/>
</dbReference>
<protein>
    <recommendedName>
        <fullName evidence="4">TPR-like protein</fullName>
    </recommendedName>
</protein>
<dbReference type="OrthoDB" id="2423701at2759"/>
<dbReference type="SUPFAM" id="SSF48452">
    <property type="entry name" value="TPR-like"/>
    <property type="match status" value="1"/>
</dbReference>
<evidence type="ECO:0000256" key="1">
    <source>
        <dbReference type="ARBA" id="ARBA00022803"/>
    </source>
</evidence>
<dbReference type="PANTHER" id="PTHR46423:SF1">
    <property type="entry name" value="RNA POLYMERASE II-ASSOCIATED PROTEIN 3"/>
    <property type="match status" value="1"/>
</dbReference>
<evidence type="ECO:0008006" key="4">
    <source>
        <dbReference type="Google" id="ProtNLM"/>
    </source>
</evidence>